<dbReference type="InterPro" id="IPR017925">
    <property type="entry name" value="DHFR_CS"/>
</dbReference>
<name>A0ABX1K0B8_9CELL</name>
<evidence type="ECO:0000256" key="7">
    <source>
        <dbReference type="PIRNR" id="PIRNR000194"/>
    </source>
</evidence>
<dbReference type="SUPFAM" id="SSF53597">
    <property type="entry name" value="Dihydrofolate reductase-like"/>
    <property type="match status" value="1"/>
</dbReference>
<evidence type="ECO:0000256" key="4">
    <source>
        <dbReference type="ARBA" id="ARBA00022563"/>
    </source>
</evidence>
<dbReference type="PANTHER" id="PTHR48069:SF3">
    <property type="entry name" value="DIHYDROFOLATE REDUCTASE"/>
    <property type="match status" value="1"/>
</dbReference>
<dbReference type="InterPro" id="IPR012259">
    <property type="entry name" value="DHFR"/>
</dbReference>
<dbReference type="PANTHER" id="PTHR48069">
    <property type="entry name" value="DIHYDROFOLATE REDUCTASE"/>
    <property type="match status" value="1"/>
</dbReference>
<organism evidence="10 11">
    <name type="scientific">Cellulomonas septica</name>
    <dbReference type="NCBI Taxonomy" id="285080"/>
    <lineage>
        <taxon>Bacteria</taxon>
        <taxon>Bacillati</taxon>
        <taxon>Actinomycetota</taxon>
        <taxon>Actinomycetes</taxon>
        <taxon>Micrococcales</taxon>
        <taxon>Cellulomonadaceae</taxon>
        <taxon>Cellulomonas</taxon>
    </lineage>
</organism>
<evidence type="ECO:0000256" key="1">
    <source>
        <dbReference type="ARBA" id="ARBA00004903"/>
    </source>
</evidence>
<evidence type="ECO:0000259" key="9">
    <source>
        <dbReference type="PROSITE" id="PS51330"/>
    </source>
</evidence>
<feature type="domain" description="DHFR" evidence="9">
    <location>
        <begin position="5"/>
        <end position="167"/>
    </location>
</feature>
<evidence type="ECO:0000313" key="11">
    <source>
        <dbReference type="Proteomes" id="UP000777774"/>
    </source>
</evidence>
<dbReference type="InterPro" id="IPR024072">
    <property type="entry name" value="DHFR-like_dom_sf"/>
</dbReference>
<dbReference type="PRINTS" id="PR00070">
    <property type="entry name" value="DHFR"/>
</dbReference>
<evidence type="ECO:0000256" key="5">
    <source>
        <dbReference type="ARBA" id="ARBA00022857"/>
    </source>
</evidence>
<keyword evidence="5 7" id="KW-0521">NADP</keyword>
<reference evidence="10 11" key="1">
    <citation type="submission" date="2020-04" db="EMBL/GenBank/DDBJ databases">
        <title>MicrobeNet Type strains.</title>
        <authorList>
            <person name="Nicholson A.C."/>
        </authorList>
    </citation>
    <scope>NUCLEOTIDE SEQUENCE [LARGE SCALE GENOMIC DNA]</scope>
    <source>
        <strain evidence="10 11">ATCC BAA-787</strain>
    </source>
</reference>
<keyword evidence="11" id="KW-1185">Reference proteome</keyword>
<dbReference type="CDD" id="cd00209">
    <property type="entry name" value="DHFR"/>
    <property type="match status" value="1"/>
</dbReference>
<dbReference type="Gene3D" id="3.40.430.10">
    <property type="entry name" value="Dihydrofolate Reductase, subunit A"/>
    <property type="match status" value="1"/>
</dbReference>
<sequence>MAAVSLNLVWAQTPAGVIGADGRIPWHVPEDQARFRRLTTGHAVVMGRATWQSLPPRVRPLPGRRNVVLSRDPAFAAPGAEVARSFADALALVGDVETWVIGGRAVLDAAVPVADRAEVTLVDLDVPGDVHAPRLDPARWREQDPDDTTGEWQTSGAVRFRYRTWVRR</sequence>
<dbReference type="EMBL" id="JAAXOY010000089">
    <property type="protein sequence ID" value="NKY39027.1"/>
    <property type="molecule type" value="Genomic_DNA"/>
</dbReference>
<evidence type="ECO:0000256" key="6">
    <source>
        <dbReference type="ARBA" id="ARBA00023002"/>
    </source>
</evidence>
<comment type="similarity">
    <text evidence="2 7 8">Belongs to the dihydrofolate reductase family.</text>
</comment>
<gene>
    <name evidence="10" type="ORF">HGA02_05610</name>
</gene>
<evidence type="ECO:0000256" key="3">
    <source>
        <dbReference type="ARBA" id="ARBA00012856"/>
    </source>
</evidence>
<dbReference type="PROSITE" id="PS51330">
    <property type="entry name" value="DHFR_2"/>
    <property type="match status" value="1"/>
</dbReference>
<protein>
    <recommendedName>
        <fullName evidence="3 7">Dihydrofolate reductase</fullName>
        <ecNumber evidence="3 7">1.5.1.3</ecNumber>
    </recommendedName>
</protein>
<comment type="function">
    <text evidence="7">Key enzyme in folate metabolism. Catalyzes an essential reaction for de novo glycine and purine synthesis, and for DNA precursor synthesis.</text>
</comment>
<evidence type="ECO:0000256" key="2">
    <source>
        <dbReference type="ARBA" id="ARBA00009539"/>
    </source>
</evidence>
<dbReference type="EC" id="1.5.1.3" evidence="3 7"/>
<keyword evidence="6 7" id="KW-0560">Oxidoreductase</keyword>
<comment type="catalytic activity">
    <reaction evidence="7">
        <text>(6S)-5,6,7,8-tetrahydrofolate + NADP(+) = 7,8-dihydrofolate + NADPH + H(+)</text>
        <dbReference type="Rhea" id="RHEA:15009"/>
        <dbReference type="ChEBI" id="CHEBI:15378"/>
        <dbReference type="ChEBI" id="CHEBI:57451"/>
        <dbReference type="ChEBI" id="CHEBI:57453"/>
        <dbReference type="ChEBI" id="CHEBI:57783"/>
        <dbReference type="ChEBI" id="CHEBI:58349"/>
        <dbReference type="EC" id="1.5.1.3"/>
    </reaction>
</comment>
<dbReference type="Proteomes" id="UP000777774">
    <property type="component" value="Unassembled WGS sequence"/>
</dbReference>
<dbReference type="RefSeq" id="WP_168678170.1">
    <property type="nucleotide sequence ID" value="NZ_JAAXOY010000089.1"/>
</dbReference>
<dbReference type="PROSITE" id="PS00075">
    <property type="entry name" value="DHFR_1"/>
    <property type="match status" value="1"/>
</dbReference>
<keyword evidence="4 7" id="KW-0554">One-carbon metabolism</keyword>
<accession>A0ABX1K0B8</accession>
<dbReference type="InterPro" id="IPR001796">
    <property type="entry name" value="DHFR_dom"/>
</dbReference>
<evidence type="ECO:0000256" key="8">
    <source>
        <dbReference type="RuleBase" id="RU004474"/>
    </source>
</evidence>
<dbReference type="PIRSF" id="PIRSF000194">
    <property type="entry name" value="DHFR"/>
    <property type="match status" value="1"/>
</dbReference>
<evidence type="ECO:0000313" key="10">
    <source>
        <dbReference type="EMBL" id="NKY39027.1"/>
    </source>
</evidence>
<proteinExistence type="inferred from homology"/>
<comment type="caution">
    <text evidence="10">The sequence shown here is derived from an EMBL/GenBank/DDBJ whole genome shotgun (WGS) entry which is preliminary data.</text>
</comment>
<comment type="pathway">
    <text evidence="1 7">Cofactor biosynthesis; tetrahydrofolate biosynthesis; 5,6,7,8-tetrahydrofolate from 7,8-dihydrofolate: step 1/1.</text>
</comment>
<dbReference type="Pfam" id="PF00186">
    <property type="entry name" value="DHFR_1"/>
    <property type="match status" value="1"/>
</dbReference>